<gene>
    <name evidence="17" type="primary">murAB_8</name>
    <name evidence="17" type="ORF">SDC9_124671</name>
</gene>
<dbReference type="InterPro" id="IPR001986">
    <property type="entry name" value="Enolpyruvate_Tfrase_dom"/>
</dbReference>
<evidence type="ECO:0000313" key="17">
    <source>
        <dbReference type="EMBL" id="MPM77663.1"/>
    </source>
</evidence>
<evidence type="ECO:0000256" key="6">
    <source>
        <dbReference type="ARBA" id="ARBA00022960"/>
    </source>
</evidence>
<evidence type="ECO:0000256" key="4">
    <source>
        <dbReference type="ARBA" id="ARBA00022618"/>
    </source>
</evidence>
<evidence type="ECO:0000256" key="13">
    <source>
        <dbReference type="ARBA" id="ARBA00042443"/>
    </source>
</evidence>
<dbReference type="PANTHER" id="PTHR43783:SF1">
    <property type="entry name" value="UDP-N-ACETYLGLUCOSAMINE 1-CARBOXYVINYLTRANSFERASE"/>
    <property type="match status" value="1"/>
</dbReference>
<evidence type="ECO:0000256" key="5">
    <source>
        <dbReference type="ARBA" id="ARBA00022679"/>
    </source>
</evidence>
<evidence type="ECO:0000256" key="11">
    <source>
        <dbReference type="ARBA" id="ARBA00039108"/>
    </source>
</evidence>
<comment type="similarity">
    <text evidence="10">Belongs to the EPSP synthase family. MurA subfamily.</text>
</comment>
<evidence type="ECO:0000256" key="3">
    <source>
        <dbReference type="ARBA" id="ARBA00022490"/>
    </source>
</evidence>
<sequence length="161" mass="17580">MFERFGIEMTLQPDRIVLPGGQRPRVRQDFGGHIPVIADGPWPQYPSDMMSCTIVMATQAEGCALFFEKMFESRIYFVDRLIDMGANAIVCDPHRVVISGPSKLRGATVASPDIRAGMAMVIAGLCAEGESVIRSSETIYRGYANLVEKLQGLGLAVAERA</sequence>
<keyword evidence="4" id="KW-0132">Cell division</keyword>
<evidence type="ECO:0000259" key="16">
    <source>
        <dbReference type="Pfam" id="PF00275"/>
    </source>
</evidence>
<dbReference type="GO" id="GO:0071555">
    <property type="term" value="P:cell wall organization"/>
    <property type="evidence" value="ECO:0007669"/>
    <property type="project" value="UniProtKB-KW"/>
</dbReference>
<keyword evidence="5 17" id="KW-0808">Transferase</keyword>
<dbReference type="GO" id="GO:0009252">
    <property type="term" value="P:peptidoglycan biosynthetic process"/>
    <property type="evidence" value="ECO:0007669"/>
    <property type="project" value="UniProtKB-KW"/>
</dbReference>
<dbReference type="GO" id="GO:0051301">
    <property type="term" value="P:cell division"/>
    <property type="evidence" value="ECO:0007669"/>
    <property type="project" value="UniProtKB-KW"/>
</dbReference>
<keyword evidence="9" id="KW-0961">Cell wall biogenesis/degradation</keyword>
<keyword evidence="3" id="KW-0963">Cytoplasm</keyword>
<dbReference type="AlphaFoldDB" id="A0A645CL57"/>
<dbReference type="EC" id="2.5.1.7" evidence="11"/>
<dbReference type="InterPro" id="IPR013792">
    <property type="entry name" value="RNA3'P_cycl/enolpyr_Trfase_a/b"/>
</dbReference>
<name>A0A645CL57_9ZZZZ</name>
<dbReference type="GO" id="GO:0005737">
    <property type="term" value="C:cytoplasm"/>
    <property type="evidence" value="ECO:0007669"/>
    <property type="project" value="UniProtKB-SubCell"/>
</dbReference>
<reference evidence="17" key="1">
    <citation type="submission" date="2019-08" db="EMBL/GenBank/DDBJ databases">
        <authorList>
            <person name="Kucharzyk K."/>
            <person name="Murdoch R.W."/>
            <person name="Higgins S."/>
            <person name="Loffler F."/>
        </authorList>
    </citation>
    <scope>NUCLEOTIDE SEQUENCE</scope>
</reference>
<comment type="subcellular location">
    <subcellularLocation>
        <location evidence="1">Cytoplasm</location>
    </subcellularLocation>
</comment>
<protein>
    <recommendedName>
        <fullName evidence="12">UDP-N-acetylglucosamine 1-carboxyvinyltransferase</fullName>
        <ecNumber evidence="11">2.5.1.7</ecNumber>
    </recommendedName>
    <alternativeName>
        <fullName evidence="13">Enoylpyruvate transferase</fullName>
    </alternativeName>
    <alternativeName>
        <fullName evidence="14">UDP-N-acetylglucosamine enolpyruvyl transferase</fullName>
    </alternativeName>
</protein>
<dbReference type="Pfam" id="PF00275">
    <property type="entry name" value="EPSP_synthase"/>
    <property type="match status" value="1"/>
</dbReference>
<dbReference type="EMBL" id="VSSQ01028091">
    <property type="protein sequence ID" value="MPM77663.1"/>
    <property type="molecule type" value="Genomic_DNA"/>
</dbReference>
<comment type="catalytic activity">
    <reaction evidence="15">
        <text>phosphoenolpyruvate + UDP-N-acetyl-alpha-D-glucosamine = UDP-N-acetyl-3-O-(1-carboxyvinyl)-alpha-D-glucosamine + phosphate</text>
        <dbReference type="Rhea" id="RHEA:18681"/>
        <dbReference type="ChEBI" id="CHEBI:43474"/>
        <dbReference type="ChEBI" id="CHEBI:57705"/>
        <dbReference type="ChEBI" id="CHEBI:58702"/>
        <dbReference type="ChEBI" id="CHEBI:68483"/>
        <dbReference type="EC" id="2.5.1.7"/>
    </reaction>
</comment>
<dbReference type="InterPro" id="IPR036968">
    <property type="entry name" value="Enolpyruvate_Tfrase_sf"/>
</dbReference>
<evidence type="ECO:0000256" key="2">
    <source>
        <dbReference type="ARBA" id="ARBA00004752"/>
    </source>
</evidence>
<comment type="caution">
    <text evidence="17">The sequence shown here is derived from an EMBL/GenBank/DDBJ whole genome shotgun (WGS) entry which is preliminary data.</text>
</comment>
<dbReference type="GO" id="GO:0008360">
    <property type="term" value="P:regulation of cell shape"/>
    <property type="evidence" value="ECO:0007669"/>
    <property type="project" value="UniProtKB-KW"/>
</dbReference>
<evidence type="ECO:0000256" key="15">
    <source>
        <dbReference type="ARBA" id="ARBA00047527"/>
    </source>
</evidence>
<feature type="domain" description="Enolpyruvate transferase" evidence="16">
    <location>
        <begin position="37"/>
        <end position="150"/>
    </location>
</feature>
<keyword evidence="7" id="KW-0573">Peptidoglycan synthesis</keyword>
<dbReference type="SUPFAM" id="SSF55205">
    <property type="entry name" value="EPT/RTPC-like"/>
    <property type="match status" value="1"/>
</dbReference>
<evidence type="ECO:0000256" key="14">
    <source>
        <dbReference type="ARBA" id="ARBA00042842"/>
    </source>
</evidence>
<dbReference type="Gene3D" id="3.65.10.10">
    <property type="entry name" value="Enolpyruvate transferase domain"/>
    <property type="match status" value="1"/>
</dbReference>
<dbReference type="PANTHER" id="PTHR43783">
    <property type="entry name" value="UDP-N-ACETYLGLUCOSAMINE 1-CARBOXYVINYLTRANSFERASE"/>
    <property type="match status" value="1"/>
</dbReference>
<keyword evidence="6" id="KW-0133">Cell shape</keyword>
<evidence type="ECO:0000256" key="1">
    <source>
        <dbReference type="ARBA" id="ARBA00004496"/>
    </source>
</evidence>
<evidence type="ECO:0000256" key="12">
    <source>
        <dbReference type="ARBA" id="ARBA00039754"/>
    </source>
</evidence>
<dbReference type="GO" id="GO:0008760">
    <property type="term" value="F:UDP-N-acetylglucosamine 1-carboxyvinyltransferase activity"/>
    <property type="evidence" value="ECO:0007669"/>
    <property type="project" value="UniProtKB-EC"/>
</dbReference>
<evidence type="ECO:0000256" key="8">
    <source>
        <dbReference type="ARBA" id="ARBA00023306"/>
    </source>
</evidence>
<comment type="pathway">
    <text evidence="2">Cell wall biogenesis; peptidoglycan biosynthesis.</text>
</comment>
<evidence type="ECO:0000256" key="7">
    <source>
        <dbReference type="ARBA" id="ARBA00022984"/>
    </source>
</evidence>
<dbReference type="InterPro" id="IPR050068">
    <property type="entry name" value="MurA_subfamily"/>
</dbReference>
<evidence type="ECO:0000256" key="9">
    <source>
        <dbReference type="ARBA" id="ARBA00023316"/>
    </source>
</evidence>
<proteinExistence type="inferred from homology"/>
<keyword evidence="8" id="KW-0131">Cell cycle</keyword>
<evidence type="ECO:0000256" key="10">
    <source>
        <dbReference type="ARBA" id="ARBA00038367"/>
    </source>
</evidence>
<organism evidence="17">
    <name type="scientific">bioreactor metagenome</name>
    <dbReference type="NCBI Taxonomy" id="1076179"/>
    <lineage>
        <taxon>unclassified sequences</taxon>
        <taxon>metagenomes</taxon>
        <taxon>ecological metagenomes</taxon>
    </lineage>
</organism>
<accession>A0A645CL57</accession>